<accession>A0A7K4WNY8</accession>
<dbReference type="GO" id="GO:0005634">
    <property type="term" value="C:nucleus"/>
    <property type="evidence" value="ECO:0007669"/>
    <property type="project" value="TreeGrafter"/>
</dbReference>
<comment type="function">
    <text evidence="1 6">Specifically binds 5-hydroxymethylcytosine (5hmC), suggesting that it acts as a specific reader of 5hmC.</text>
</comment>
<feature type="region of interest" description="Disordered" evidence="7">
    <location>
        <begin position="72"/>
        <end position="91"/>
    </location>
</feature>
<evidence type="ECO:0000256" key="2">
    <source>
        <dbReference type="ARBA" id="ARBA00005434"/>
    </source>
</evidence>
<dbReference type="SUPFAM" id="SSF50978">
    <property type="entry name" value="WD40 repeat-like"/>
    <property type="match status" value="1"/>
</dbReference>
<evidence type="ECO:0000256" key="6">
    <source>
        <dbReference type="RuleBase" id="RU365004"/>
    </source>
</evidence>
<evidence type="ECO:0000313" key="8">
    <source>
        <dbReference type="EMBL" id="NWR36334.1"/>
    </source>
</evidence>
<reference evidence="8 9" key="1">
    <citation type="submission" date="2019-09" db="EMBL/GenBank/DDBJ databases">
        <title>Bird 10,000 Genomes (B10K) Project - Family phase.</title>
        <authorList>
            <person name="Zhang G."/>
        </authorList>
    </citation>
    <scope>NUCLEOTIDE SEQUENCE [LARGE SCALE GENOMIC DNA]</scope>
    <source>
        <strain evidence="8">B10K-CU-031-13</strain>
        <tissue evidence="8">Muscle</tissue>
    </source>
</reference>
<dbReference type="PANTHER" id="PTHR14773:SF0">
    <property type="entry name" value="WD REPEAT-CONTAINING PROTEIN 76"/>
    <property type="match status" value="1"/>
</dbReference>
<dbReference type="EMBL" id="VZRD01000304">
    <property type="protein sequence ID" value="NWR36334.1"/>
    <property type="molecule type" value="Genomic_DNA"/>
</dbReference>
<name>A0A7K4WNY8_9TYRA</name>
<evidence type="ECO:0000256" key="1">
    <source>
        <dbReference type="ARBA" id="ARBA00002530"/>
    </source>
</evidence>
<comment type="subunit">
    <text evidence="6">Interacts with CUL4A and/or CUL4B.</text>
</comment>
<dbReference type="PANTHER" id="PTHR14773">
    <property type="entry name" value="WD REPEAT-CONTAINING PROTEIN 76"/>
    <property type="match status" value="1"/>
</dbReference>
<protein>
    <recommendedName>
        <fullName evidence="3 6">WD repeat-containing protein 76</fullName>
    </recommendedName>
</protein>
<dbReference type="InterPro" id="IPR050853">
    <property type="entry name" value="WD_repeat_DNA-damage-binding"/>
</dbReference>
<dbReference type="Proteomes" id="UP000540952">
    <property type="component" value="Unassembled WGS sequence"/>
</dbReference>
<evidence type="ECO:0000313" key="9">
    <source>
        <dbReference type="Proteomes" id="UP000540952"/>
    </source>
</evidence>
<feature type="non-terminal residue" evidence="8">
    <location>
        <position position="1"/>
    </location>
</feature>
<keyword evidence="9" id="KW-1185">Reference proteome</keyword>
<comment type="similarity">
    <text evidence="2 6">Belongs to the WD repeat DDB2/WDR76 family.</text>
</comment>
<dbReference type="SMART" id="SM00320">
    <property type="entry name" value="WD40"/>
    <property type="match status" value="3"/>
</dbReference>
<proteinExistence type="inferred from homology"/>
<feature type="compositionally biased region" description="Basic residues" evidence="7">
    <location>
        <begin position="43"/>
        <end position="53"/>
    </location>
</feature>
<dbReference type="AlphaFoldDB" id="A0A7K4WNY8"/>
<evidence type="ECO:0000256" key="4">
    <source>
        <dbReference type="ARBA" id="ARBA00022574"/>
    </source>
</evidence>
<feature type="non-terminal residue" evidence="8">
    <location>
        <position position="446"/>
    </location>
</feature>
<keyword evidence="5" id="KW-0677">Repeat</keyword>
<dbReference type="GO" id="GO:2000001">
    <property type="term" value="P:regulation of DNA damage checkpoint"/>
    <property type="evidence" value="ECO:0007669"/>
    <property type="project" value="TreeGrafter"/>
</dbReference>
<dbReference type="Gene3D" id="2.130.10.10">
    <property type="entry name" value="YVTN repeat-like/Quinoprotein amine dehydrogenase"/>
    <property type="match status" value="1"/>
</dbReference>
<organism evidence="8 9">
    <name type="scientific">Tachuris rubrigastra</name>
    <dbReference type="NCBI Taxonomy" id="495162"/>
    <lineage>
        <taxon>Eukaryota</taxon>
        <taxon>Metazoa</taxon>
        <taxon>Chordata</taxon>
        <taxon>Craniata</taxon>
        <taxon>Vertebrata</taxon>
        <taxon>Euteleostomi</taxon>
        <taxon>Archelosauria</taxon>
        <taxon>Archosauria</taxon>
        <taxon>Dinosauria</taxon>
        <taxon>Saurischia</taxon>
        <taxon>Theropoda</taxon>
        <taxon>Coelurosauria</taxon>
        <taxon>Aves</taxon>
        <taxon>Neognathae</taxon>
        <taxon>Neoaves</taxon>
        <taxon>Telluraves</taxon>
        <taxon>Australaves</taxon>
        <taxon>Passeriformes</taxon>
        <taxon>Tyrannidae</taxon>
        <taxon>Tachuris</taxon>
    </lineage>
</organism>
<dbReference type="InterPro" id="IPR015943">
    <property type="entry name" value="WD40/YVTN_repeat-like_dom_sf"/>
</dbReference>
<feature type="region of interest" description="Disordered" evidence="7">
    <location>
        <begin position="40"/>
        <end position="67"/>
    </location>
</feature>
<dbReference type="FunFam" id="2.130.10.10:FF:000180">
    <property type="entry name" value="WD repeat-containing protein 76"/>
    <property type="match status" value="1"/>
</dbReference>
<dbReference type="InterPro" id="IPR036322">
    <property type="entry name" value="WD40_repeat_dom_sf"/>
</dbReference>
<gene>
    <name evidence="8" type="primary">Wdr76</name>
    <name evidence="8" type="ORF">TACRUB_R11479</name>
</gene>
<dbReference type="InterPro" id="IPR001680">
    <property type="entry name" value="WD40_rpt"/>
</dbReference>
<dbReference type="GO" id="GO:0003677">
    <property type="term" value="F:DNA binding"/>
    <property type="evidence" value="ECO:0007669"/>
    <property type="project" value="TreeGrafter"/>
</dbReference>
<sequence length="446" mass="49959">DGHSHLSAYERKRLKNITENAKFFAALKLHESAARLNQIATKRQPHGTKRPKPKKVEDETARRRSMRLLRVEPSTPMSETPAQPGAEEYPQVPAGPVPMIPEDQVEYSKRTEALLNTWMRISEVLLHFGDLWRLWCSRYQESLSSMVLSEENVRKVVKSRVCSMAIHPSESTILVAAGDKWGHVGLWNVVSGWSEEGAHIFIPHNLEVSCMHFSPCNPAHLLSLSTDSLRCGDVTRAVFDEICRSEENFSSFDFLEDNASTAIVGHWDGAVAVVDRRTPGTSLELSADIGFKRTRTVHVHPVNKQYFLAAGLVDVCIFDMRYLKPKGNQPVSSLTGHTKSVASAYFSPVTGSRVVTVCADDKLRHNCNTGRWLTRFRAIWDPKQEHCFLVGSMAQPRQISVFQDTGKLLHSFYNLDCLSSVCSINVVHPSRNILVGGNSSGRLHVF</sequence>
<comment type="caution">
    <text evidence="8">The sequence shown here is derived from an EMBL/GenBank/DDBJ whole genome shotgun (WGS) entry which is preliminary data.</text>
</comment>
<keyword evidence="4 6" id="KW-0853">WD repeat</keyword>
<evidence type="ECO:0000256" key="5">
    <source>
        <dbReference type="ARBA" id="ARBA00022737"/>
    </source>
</evidence>
<evidence type="ECO:0000256" key="3">
    <source>
        <dbReference type="ARBA" id="ARBA00021234"/>
    </source>
</evidence>
<evidence type="ECO:0000256" key="7">
    <source>
        <dbReference type="SAM" id="MobiDB-lite"/>
    </source>
</evidence>